<reference evidence="7" key="1">
    <citation type="journal article" date="2014" name="Int. J. Syst. Evol. Microbiol.">
        <title>Complete genome sequence of Corynebacterium casei LMG S-19264T (=DSM 44701T), isolated from a smear-ripened cheese.</title>
        <authorList>
            <consortium name="US DOE Joint Genome Institute (JGI-PGF)"/>
            <person name="Walter F."/>
            <person name="Albersmeier A."/>
            <person name="Kalinowski J."/>
            <person name="Ruckert C."/>
        </authorList>
    </citation>
    <scope>NUCLEOTIDE SEQUENCE</scope>
    <source>
        <strain evidence="7">CCM 8606</strain>
    </source>
</reference>
<protein>
    <submittedName>
        <fullName evidence="7">Membrane protein</fullName>
    </submittedName>
</protein>
<feature type="transmembrane region" description="Helical" evidence="6">
    <location>
        <begin position="572"/>
        <end position="589"/>
    </location>
</feature>
<evidence type="ECO:0000256" key="1">
    <source>
        <dbReference type="ARBA" id="ARBA00004651"/>
    </source>
</evidence>
<feature type="transmembrane region" description="Helical" evidence="6">
    <location>
        <begin position="28"/>
        <end position="48"/>
    </location>
</feature>
<feature type="transmembrane region" description="Helical" evidence="6">
    <location>
        <begin position="676"/>
        <end position="703"/>
    </location>
</feature>
<feature type="transmembrane region" description="Helical" evidence="6">
    <location>
        <begin position="76"/>
        <end position="95"/>
    </location>
</feature>
<dbReference type="InterPro" id="IPR022791">
    <property type="entry name" value="L-PG_synthase/AglD"/>
</dbReference>
<organism evidence="7 8">
    <name type="scientific">Galliscardovia ingluviei</name>
    <dbReference type="NCBI Taxonomy" id="1769422"/>
    <lineage>
        <taxon>Bacteria</taxon>
        <taxon>Bacillati</taxon>
        <taxon>Actinomycetota</taxon>
        <taxon>Actinomycetes</taxon>
        <taxon>Bifidobacteriales</taxon>
        <taxon>Bifidobacteriaceae</taxon>
        <taxon>Galliscardovia</taxon>
    </lineage>
</organism>
<feature type="transmembrane region" description="Helical" evidence="6">
    <location>
        <begin position="715"/>
        <end position="735"/>
    </location>
</feature>
<comment type="caution">
    <text evidence="7">The sequence shown here is derived from an EMBL/GenBank/DDBJ whole genome shotgun (WGS) entry which is preliminary data.</text>
</comment>
<evidence type="ECO:0000256" key="5">
    <source>
        <dbReference type="ARBA" id="ARBA00023136"/>
    </source>
</evidence>
<dbReference type="Pfam" id="PF03706">
    <property type="entry name" value="LPG_synthase_TM"/>
    <property type="match status" value="1"/>
</dbReference>
<dbReference type="RefSeq" id="WP_188354416.1">
    <property type="nucleotide sequence ID" value="NZ_BMDH01000001.1"/>
</dbReference>
<evidence type="ECO:0000256" key="3">
    <source>
        <dbReference type="ARBA" id="ARBA00022692"/>
    </source>
</evidence>
<evidence type="ECO:0000256" key="2">
    <source>
        <dbReference type="ARBA" id="ARBA00022475"/>
    </source>
</evidence>
<gene>
    <name evidence="7" type="ORF">GCM10007377_02320</name>
</gene>
<accession>A0A8J3EV48</accession>
<keyword evidence="5 6" id="KW-0472">Membrane</keyword>
<feature type="transmembrane region" description="Helical" evidence="6">
    <location>
        <begin position="604"/>
        <end position="628"/>
    </location>
</feature>
<evidence type="ECO:0000256" key="4">
    <source>
        <dbReference type="ARBA" id="ARBA00022989"/>
    </source>
</evidence>
<evidence type="ECO:0000313" key="8">
    <source>
        <dbReference type="Proteomes" id="UP000619536"/>
    </source>
</evidence>
<proteinExistence type="predicted"/>
<dbReference type="GO" id="GO:0005886">
    <property type="term" value="C:plasma membrane"/>
    <property type="evidence" value="ECO:0007669"/>
    <property type="project" value="UniProtKB-SubCell"/>
</dbReference>
<dbReference type="PANTHER" id="PTHR39087:SF2">
    <property type="entry name" value="UPF0104 MEMBRANE PROTEIN MJ1595"/>
    <property type="match status" value="1"/>
</dbReference>
<dbReference type="AlphaFoldDB" id="A0A8J3EV48"/>
<evidence type="ECO:0000256" key="6">
    <source>
        <dbReference type="SAM" id="Phobius"/>
    </source>
</evidence>
<keyword evidence="3 6" id="KW-0812">Transmembrane</keyword>
<feature type="transmembrane region" description="Helical" evidence="6">
    <location>
        <begin position="102"/>
        <end position="123"/>
    </location>
</feature>
<evidence type="ECO:0000313" key="7">
    <source>
        <dbReference type="EMBL" id="GGI12710.1"/>
    </source>
</evidence>
<feature type="transmembrane region" description="Helical" evidence="6">
    <location>
        <begin position="635"/>
        <end position="656"/>
    </location>
</feature>
<feature type="transmembrane region" description="Helical" evidence="6">
    <location>
        <begin position="800"/>
        <end position="822"/>
    </location>
</feature>
<keyword evidence="4 6" id="KW-1133">Transmembrane helix</keyword>
<name>A0A8J3EV48_9BIFI</name>
<keyword evidence="8" id="KW-1185">Reference proteome</keyword>
<comment type="subcellular location">
    <subcellularLocation>
        <location evidence="1">Cell membrane</location>
        <topology evidence="1">Multi-pass membrane protein</topology>
    </subcellularLocation>
</comment>
<dbReference type="Proteomes" id="UP000619536">
    <property type="component" value="Unassembled WGS sequence"/>
</dbReference>
<dbReference type="EMBL" id="BMDH01000001">
    <property type="protein sequence ID" value="GGI12710.1"/>
    <property type="molecule type" value="Genomic_DNA"/>
</dbReference>
<feature type="transmembrane region" description="Helical" evidence="6">
    <location>
        <begin position="765"/>
        <end position="788"/>
    </location>
</feature>
<dbReference type="PANTHER" id="PTHR39087">
    <property type="entry name" value="UPF0104 MEMBRANE PROTEIN MJ1595"/>
    <property type="match status" value="1"/>
</dbReference>
<dbReference type="NCBIfam" id="TIGR00374">
    <property type="entry name" value="flippase-like domain"/>
    <property type="match status" value="1"/>
</dbReference>
<keyword evidence="2" id="KW-1003">Cell membrane</keyword>
<sequence>MNQQQTTSPNQPHIEDIPASRVRDIRDVINAMFAFLAGILVVLAAVYLRGATLGVQADAHHASALVPWLVELPMSLLQQVITIGVVLAVLVSLLIRSQWVQSVSAVIAMFLGLSATELLNILLTHYGSATLIYALTGSVLLNGDTAVIIPDIIAGLCAFLSAAGNHRLYTSVRWSWNTIIVFTVITVMLNVYPLAAIACAVALGRCIGLLIRFAVGTQNQGAWGADLIQALALMGYHVHALQRLDYAQLEQCHAVSPVVVSHTNEQTIFNTALSTFDDQTPRSRLYQVTCCDSACKDFQGKTQTYIASVSDEHTSAAGYVTQIWHLIRLASGIDLRTDRSVSQASHHHADILLALRNIGITVPHVLARTEYKASSITLFENGSQFTQVDWQTVSDTQILEALQQLNLAHSKGITHRNIGIDSFAMYTNTAYEPCAGWSTQDDVSSCTHYAEPTHAHEPTSTHMVLSGWIHGDDASSASTIALDRVQALTALTCQIGLERTLQLAQQVWDDATLASLVPFVQRVAVASSTKNSTQYSRKILVSLREHLTQLIPDNDNEPLEPASLARFSPKNILTWALVIIAVSITVTQINPHEFIVALQSANPWMAGLCFVFGIASWAGSALALGVFIDPDKRKPVAILASQAVGTFTTASMPAGVGPAVINLQYVRKCGYKTTTASAIMSAVVAVQAATIIILLLIIGVFTGRNTLSGMIPTNLVVAVIGIVALIASGAMIIPYTRRIILEHVLPKVLTYARQLLDLLTRPQTIALASLGWLLQSVLLGLSFWAALLAFGQQANPIETIFIFVLTNTVASAVPTPGGLGAIEAALALGFTSLGVPYAVALSSTLLFRLLTYWLRLPIGAIALRWMNATGAL</sequence>
<feature type="transmembrane region" description="Helical" evidence="6">
    <location>
        <begin position="834"/>
        <end position="854"/>
    </location>
</feature>
<reference evidence="7" key="2">
    <citation type="submission" date="2020-09" db="EMBL/GenBank/DDBJ databases">
        <authorList>
            <person name="Sun Q."/>
            <person name="Sedlacek I."/>
        </authorList>
    </citation>
    <scope>NUCLEOTIDE SEQUENCE</scope>
    <source>
        <strain evidence="7">CCM 8606</strain>
    </source>
</reference>